<proteinExistence type="predicted"/>
<evidence type="ECO:0000256" key="4">
    <source>
        <dbReference type="ARBA" id="ARBA00023040"/>
    </source>
</evidence>
<dbReference type="PRINTS" id="PR00237">
    <property type="entry name" value="GPCRRHODOPSN"/>
</dbReference>
<accession>A0A7M5WS96</accession>
<evidence type="ECO:0000256" key="3">
    <source>
        <dbReference type="ARBA" id="ARBA00022989"/>
    </source>
</evidence>
<evidence type="ECO:0000313" key="10">
    <source>
        <dbReference type="EnsemblMetazoa" id="CLYHEMP009349.1"/>
    </source>
</evidence>
<protein>
    <recommendedName>
        <fullName evidence="9">G-protein coupled receptors family 1 profile domain-containing protein</fullName>
    </recommendedName>
</protein>
<keyword evidence="2 8" id="KW-0812">Transmembrane</keyword>
<dbReference type="EnsemblMetazoa" id="CLYHEMT009349.1">
    <property type="protein sequence ID" value="CLYHEMP009349.1"/>
    <property type="gene ID" value="CLYHEMG009349"/>
</dbReference>
<dbReference type="OrthoDB" id="10049706at2759"/>
<evidence type="ECO:0000256" key="6">
    <source>
        <dbReference type="ARBA" id="ARBA00023170"/>
    </source>
</evidence>
<feature type="transmembrane region" description="Helical" evidence="8">
    <location>
        <begin position="267"/>
        <end position="290"/>
    </location>
</feature>
<evidence type="ECO:0000256" key="1">
    <source>
        <dbReference type="ARBA" id="ARBA00004141"/>
    </source>
</evidence>
<dbReference type="Proteomes" id="UP000594262">
    <property type="component" value="Unplaced"/>
</dbReference>
<feature type="transmembrane region" description="Helical" evidence="8">
    <location>
        <begin position="47"/>
        <end position="69"/>
    </location>
</feature>
<dbReference type="Gene3D" id="1.20.1070.10">
    <property type="entry name" value="Rhodopsin 7-helix transmembrane proteins"/>
    <property type="match status" value="1"/>
</dbReference>
<dbReference type="GO" id="GO:0004930">
    <property type="term" value="F:G protein-coupled receptor activity"/>
    <property type="evidence" value="ECO:0007669"/>
    <property type="project" value="UniProtKB-KW"/>
</dbReference>
<dbReference type="InterPro" id="IPR000276">
    <property type="entry name" value="GPCR_Rhodpsn"/>
</dbReference>
<evidence type="ECO:0000256" key="2">
    <source>
        <dbReference type="ARBA" id="ARBA00022692"/>
    </source>
</evidence>
<dbReference type="PROSITE" id="PS50262">
    <property type="entry name" value="G_PROTEIN_RECEP_F1_2"/>
    <property type="match status" value="1"/>
</dbReference>
<keyword evidence="6" id="KW-0675">Receptor</keyword>
<dbReference type="PANTHER" id="PTHR45695">
    <property type="entry name" value="LEUCOKININ RECEPTOR-RELATED"/>
    <property type="match status" value="1"/>
</dbReference>
<feature type="transmembrane region" description="Helical" evidence="8">
    <location>
        <begin position="14"/>
        <end position="35"/>
    </location>
</feature>
<reference evidence="10" key="1">
    <citation type="submission" date="2021-01" db="UniProtKB">
        <authorList>
            <consortium name="EnsemblMetazoa"/>
        </authorList>
    </citation>
    <scope>IDENTIFICATION</scope>
</reference>
<name>A0A7M5WS96_9CNID</name>
<dbReference type="InterPro" id="IPR017452">
    <property type="entry name" value="GPCR_Rhodpsn_7TM"/>
</dbReference>
<keyword evidence="4" id="KW-0297">G-protein coupled receptor</keyword>
<feature type="transmembrane region" description="Helical" evidence="8">
    <location>
        <begin position="89"/>
        <end position="109"/>
    </location>
</feature>
<evidence type="ECO:0000313" key="11">
    <source>
        <dbReference type="Proteomes" id="UP000594262"/>
    </source>
</evidence>
<feature type="transmembrane region" description="Helical" evidence="8">
    <location>
        <begin position="129"/>
        <end position="150"/>
    </location>
</feature>
<dbReference type="Pfam" id="PF00001">
    <property type="entry name" value="7tm_1"/>
    <property type="match status" value="1"/>
</dbReference>
<keyword evidence="3 8" id="KW-1133">Transmembrane helix</keyword>
<evidence type="ECO:0000256" key="8">
    <source>
        <dbReference type="SAM" id="Phobius"/>
    </source>
</evidence>
<feature type="transmembrane region" description="Helical" evidence="8">
    <location>
        <begin position="230"/>
        <end position="255"/>
    </location>
</feature>
<dbReference type="GO" id="GO:0005886">
    <property type="term" value="C:plasma membrane"/>
    <property type="evidence" value="ECO:0007669"/>
    <property type="project" value="TreeGrafter"/>
</dbReference>
<comment type="subcellular location">
    <subcellularLocation>
        <location evidence="1">Membrane</location>
        <topology evidence="1">Multi-pass membrane protein</topology>
    </subcellularLocation>
</comment>
<sequence>MIKFLFEVQVVLTVIYGIIFMLGTMGNVAVIVHYTRKIIKERNRSNLTKYLIVNLAVADFIASFTVPIGMIQDIWSLYNWHLGEVSCKLITPLYIISLGCSIWTMLAIALARYRAISYPFKSTKPSKTIILSTISGTWVFTILASFPYAYTLRFDAKAYYQCTSYWSEKPYFKYFLIFYIVTIFVPTLTIAYFFTCCYIKIKENTMRLKSLGDPKIQKQRLNRDRRRNRLFIAIVGVFTLLITPYWLFYLVYTYINAYRSDLMGDPIIYFGSNYGLFTLATFNSVVNPFIYAKIRR</sequence>
<dbReference type="SUPFAM" id="SSF81321">
    <property type="entry name" value="Family A G protein-coupled receptor-like"/>
    <property type="match status" value="1"/>
</dbReference>
<feature type="domain" description="G-protein coupled receptors family 1 profile" evidence="9">
    <location>
        <begin position="26"/>
        <end position="291"/>
    </location>
</feature>
<dbReference type="AlphaFoldDB" id="A0A7M5WS96"/>
<keyword evidence="11" id="KW-1185">Reference proteome</keyword>
<keyword evidence="5 8" id="KW-0472">Membrane</keyword>
<evidence type="ECO:0000259" key="9">
    <source>
        <dbReference type="PROSITE" id="PS50262"/>
    </source>
</evidence>
<evidence type="ECO:0000256" key="5">
    <source>
        <dbReference type="ARBA" id="ARBA00023136"/>
    </source>
</evidence>
<organism evidence="10 11">
    <name type="scientific">Clytia hemisphaerica</name>
    <dbReference type="NCBI Taxonomy" id="252671"/>
    <lineage>
        <taxon>Eukaryota</taxon>
        <taxon>Metazoa</taxon>
        <taxon>Cnidaria</taxon>
        <taxon>Hydrozoa</taxon>
        <taxon>Hydroidolina</taxon>
        <taxon>Leptothecata</taxon>
        <taxon>Obeliida</taxon>
        <taxon>Clytiidae</taxon>
        <taxon>Clytia</taxon>
    </lineage>
</organism>
<dbReference type="CDD" id="cd00637">
    <property type="entry name" value="7tm_classA_rhodopsin-like"/>
    <property type="match status" value="1"/>
</dbReference>
<dbReference type="PANTHER" id="PTHR45695:SF9">
    <property type="entry name" value="LEUCOKININ RECEPTOR"/>
    <property type="match status" value="1"/>
</dbReference>
<evidence type="ECO:0000256" key="7">
    <source>
        <dbReference type="ARBA" id="ARBA00023224"/>
    </source>
</evidence>
<keyword evidence="7" id="KW-0807">Transducer</keyword>
<feature type="transmembrane region" description="Helical" evidence="8">
    <location>
        <begin position="174"/>
        <end position="199"/>
    </location>
</feature>